<organism evidence="2">
    <name type="scientific">Euplotes harpa</name>
    <dbReference type="NCBI Taxonomy" id="151035"/>
    <lineage>
        <taxon>Eukaryota</taxon>
        <taxon>Sar</taxon>
        <taxon>Alveolata</taxon>
        <taxon>Ciliophora</taxon>
        <taxon>Intramacronucleata</taxon>
        <taxon>Spirotrichea</taxon>
        <taxon>Hypotrichia</taxon>
        <taxon>Euplotida</taxon>
        <taxon>Euplotidae</taxon>
        <taxon>Euplotes</taxon>
    </lineage>
</organism>
<name>A0A7S3JAA4_9SPIT</name>
<dbReference type="EMBL" id="HBII01021131">
    <property type="protein sequence ID" value="CAE0349839.1"/>
    <property type="molecule type" value="Transcribed_RNA"/>
</dbReference>
<feature type="coiled-coil region" evidence="1">
    <location>
        <begin position="138"/>
        <end position="165"/>
    </location>
</feature>
<dbReference type="AlphaFoldDB" id="A0A7S3JAA4"/>
<gene>
    <name evidence="2" type="ORF">EHAR0213_LOCUS8752</name>
</gene>
<accession>A0A7S3JAA4</accession>
<proteinExistence type="predicted"/>
<protein>
    <submittedName>
        <fullName evidence="2">Uncharacterized protein</fullName>
    </submittedName>
</protein>
<sequence>MLGRKKFTHCSEVKVIKVPHLEGLRVSDILQFARRSFNMNQFLPEFSYDKEPNRDWLCNLVNTAVEEKFKNFISEQRKKREQKIIAHKNLAVDALPEFVNIFKKSTEVSTSRGKSYFVTRNYVPVLSKKRQVEFEKKQKQEEERHNEFTDKIKSIEEEIQKYESKEGENDHNREILSKLFEMQVIDGDGNLIKSEEKSS</sequence>
<keyword evidence="1" id="KW-0175">Coiled coil</keyword>
<evidence type="ECO:0000256" key="1">
    <source>
        <dbReference type="SAM" id="Coils"/>
    </source>
</evidence>
<evidence type="ECO:0000313" key="2">
    <source>
        <dbReference type="EMBL" id="CAE0349839.1"/>
    </source>
</evidence>
<reference evidence="2" key="1">
    <citation type="submission" date="2021-01" db="EMBL/GenBank/DDBJ databases">
        <authorList>
            <person name="Corre E."/>
            <person name="Pelletier E."/>
            <person name="Niang G."/>
            <person name="Scheremetjew M."/>
            <person name="Finn R."/>
            <person name="Kale V."/>
            <person name="Holt S."/>
            <person name="Cochrane G."/>
            <person name="Meng A."/>
            <person name="Brown T."/>
            <person name="Cohen L."/>
        </authorList>
    </citation>
    <scope>NUCLEOTIDE SEQUENCE</scope>
    <source>
        <strain evidence="2">FSP1.4</strain>
    </source>
</reference>